<dbReference type="GO" id="GO:0098797">
    <property type="term" value="C:plasma membrane protein complex"/>
    <property type="evidence" value="ECO:0007669"/>
    <property type="project" value="TreeGrafter"/>
</dbReference>
<keyword evidence="6 7" id="KW-0472">Membrane</keyword>
<keyword evidence="11" id="KW-1185">Reference proteome</keyword>
<dbReference type="PANTHER" id="PTHR30489">
    <property type="entry name" value="LIPOPROTEIN-RELEASING SYSTEM TRANSMEMBRANE PROTEIN LOLE"/>
    <property type="match status" value="1"/>
</dbReference>
<dbReference type="HOGENOM" id="CLU_000604_8_2_10"/>
<gene>
    <name evidence="10" type="ORF">HMPREF9140_01077</name>
</gene>
<evidence type="ECO:0000313" key="10">
    <source>
        <dbReference type="EMBL" id="EHO70796.1"/>
    </source>
</evidence>
<evidence type="ECO:0000256" key="4">
    <source>
        <dbReference type="ARBA" id="ARBA00022692"/>
    </source>
</evidence>
<dbReference type="eggNOG" id="COG4591">
    <property type="taxonomic scope" value="Bacteria"/>
</dbReference>
<protein>
    <recommendedName>
        <fullName evidence="12">ABC3 transporter permease protein domain-containing protein</fullName>
    </recommendedName>
</protein>
<dbReference type="PATRIC" id="fig|883158.3.peg.1087"/>
<dbReference type="STRING" id="883158.HMPREF9140_01077"/>
<dbReference type="EMBL" id="AGWK01000030">
    <property type="protein sequence ID" value="EHO70796.1"/>
    <property type="molecule type" value="Genomic_DNA"/>
</dbReference>
<evidence type="ECO:0008006" key="12">
    <source>
        <dbReference type="Google" id="ProtNLM"/>
    </source>
</evidence>
<evidence type="ECO:0000259" key="9">
    <source>
        <dbReference type="Pfam" id="PF12704"/>
    </source>
</evidence>
<dbReference type="GO" id="GO:0044874">
    <property type="term" value="P:lipoprotein localization to outer membrane"/>
    <property type="evidence" value="ECO:0007669"/>
    <property type="project" value="TreeGrafter"/>
</dbReference>
<evidence type="ECO:0000256" key="6">
    <source>
        <dbReference type="ARBA" id="ARBA00023136"/>
    </source>
</evidence>
<proteinExistence type="inferred from homology"/>
<dbReference type="InterPro" id="IPR051447">
    <property type="entry name" value="Lipoprotein-release_system"/>
</dbReference>
<evidence type="ECO:0000256" key="2">
    <source>
        <dbReference type="ARBA" id="ARBA00005236"/>
    </source>
</evidence>
<dbReference type="RefSeq" id="WP_006952347.1">
    <property type="nucleotide sequence ID" value="NZ_JH594522.1"/>
</dbReference>
<dbReference type="Proteomes" id="UP000016023">
    <property type="component" value="Unassembled WGS sequence"/>
</dbReference>
<feature type="transmembrane region" description="Helical" evidence="7">
    <location>
        <begin position="326"/>
        <end position="355"/>
    </location>
</feature>
<sequence>MNFALFTATRIYGGGENRKVSKPAVRIATAGVAIGLAVMIISVAVVLGFKHSIRNKVVGFGSHITVANFVTLQSSEQYPIQLSDSMMKALAHTPGVRHVQRFAYAQGVLKTNNDFLGVTLKGVDRDFDSTFIHECMAQGQIPKFGTEASTQQLLISKHIADKLKLTTGNRIFAYFLDGQHLRIRRFTIAGVYATNMKQFDEQMCFADITTVNKINGWKPDQYTGAEITVESTHALDMTAKNVLKKVKNRTDKYGETYSSATIFEQYPQIFSWLGLMDLNVWIILALMLAVAGVTMISGLLIIILERTQTIGLLKALGARNAQVRHIFLWFSVFIIGKGLVIGNLLGLGICLLQKYTGLVKLDPQTYYVSTVPVDVDWLIVVILNISTLLICIFVLIGPSYLVSRIHPARSMHYE</sequence>
<feature type="domain" description="MacB-like periplasmic core" evidence="9">
    <location>
        <begin position="27"/>
        <end position="232"/>
    </location>
</feature>
<dbReference type="Pfam" id="PF02687">
    <property type="entry name" value="FtsX"/>
    <property type="match status" value="1"/>
</dbReference>
<dbReference type="InterPro" id="IPR025857">
    <property type="entry name" value="MacB_PCD"/>
</dbReference>
<comment type="subcellular location">
    <subcellularLocation>
        <location evidence="1">Cell membrane</location>
        <topology evidence="1">Multi-pass membrane protein</topology>
    </subcellularLocation>
</comment>
<dbReference type="InterPro" id="IPR003838">
    <property type="entry name" value="ABC3_permease_C"/>
</dbReference>
<keyword evidence="5 7" id="KW-1133">Transmembrane helix</keyword>
<evidence type="ECO:0000256" key="7">
    <source>
        <dbReference type="SAM" id="Phobius"/>
    </source>
</evidence>
<evidence type="ECO:0000256" key="3">
    <source>
        <dbReference type="ARBA" id="ARBA00022475"/>
    </source>
</evidence>
<accession>H1Q2D9</accession>
<comment type="caution">
    <text evidence="10">The sequence shown here is derived from an EMBL/GenBank/DDBJ whole genome shotgun (WGS) entry which is preliminary data.</text>
</comment>
<name>H1Q2D9_9BACT</name>
<comment type="similarity">
    <text evidence="2">Belongs to the ABC-4 integral membrane protein family. LolC/E subfamily.</text>
</comment>
<keyword evidence="4 7" id="KW-0812">Transmembrane</keyword>
<keyword evidence="3" id="KW-1003">Cell membrane</keyword>
<dbReference type="AlphaFoldDB" id="H1Q2D9"/>
<feature type="domain" description="ABC3 transporter permease C-terminal" evidence="8">
    <location>
        <begin position="282"/>
        <end position="407"/>
    </location>
</feature>
<evidence type="ECO:0000256" key="5">
    <source>
        <dbReference type="ARBA" id="ARBA00022989"/>
    </source>
</evidence>
<feature type="transmembrane region" description="Helical" evidence="7">
    <location>
        <begin position="27"/>
        <end position="49"/>
    </location>
</feature>
<evidence type="ECO:0000256" key="1">
    <source>
        <dbReference type="ARBA" id="ARBA00004651"/>
    </source>
</evidence>
<reference evidence="10 11" key="1">
    <citation type="submission" date="2011-12" db="EMBL/GenBank/DDBJ databases">
        <title>The Genome Sequence of Prevotella micans F0438.</title>
        <authorList>
            <consortium name="The Broad Institute Genome Sequencing Platform"/>
            <person name="Earl A."/>
            <person name="Ward D."/>
            <person name="Feldgarden M."/>
            <person name="Gevers D."/>
            <person name="Izard J."/>
            <person name="Baranova O.V."/>
            <person name="Blanton J.M."/>
            <person name="Wade W.G."/>
            <person name="Dewhirst F.E."/>
            <person name="Young S.K."/>
            <person name="Zeng Q."/>
            <person name="Gargeya S."/>
            <person name="Fitzgerald M."/>
            <person name="Haas B."/>
            <person name="Abouelleil A."/>
            <person name="Alvarado L."/>
            <person name="Arachchi H.M."/>
            <person name="Berlin A."/>
            <person name="Chapman S.B."/>
            <person name="Gearin G."/>
            <person name="Goldberg J."/>
            <person name="Griggs A."/>
            <person name="Gujja S."/>
            <person name="Hansen M."/>
            <person name="Heiman D."/>
            <person name="Howarth C."/>
            <person name="Larimer J."/>
            <person name="Lui A."/>
            <person name="MacDonald P.J.P."/>
            <person name="McCowen C."/>
            <person name="Montmayeur A."/>
            <person name="Murphy C."/>
            <person name="Neiman D."/>
            <person name="Pearson M."/>
            <person name="Priest M."/>
            <person name="Roberts A."/>
            <person name="Saif S."/>
            <person name="Shea T."/>
            <person name="Sisk P."/>
            <person name="Stolte C."/>
            <person name="Sykes S."/>
            <person name="Wortman J."/>
            <person name="Nusbaum C."/>
            <person name="Birren B."/>
        </authorList>
    </citation>
    <scope>NUCLEOTIDE SEQUENCE [LARGE SCALE GENOMIC DNA]</scope>
    <source>
        <strain evidence="10 11">F0438</strain>
    </source>
</reference>
<dbReference type="PANTHER" id="PTHR30489:SF0">
    <property type="entry name" value="LIPOPROTEIN-RELEASING SYSTEM TRANSMEMBRANE PROTEIN LOLE"/>
    <property type="match status" value="1"/>
</dbReference>
<organism evidence="10 11">
    <name type="scientific">Prevotella micans F0438</name>
    <dbReference type="NCBI Taxonomy" id="883158"/>
    <lineage>
        <taxon>Bacteria</taxon>
        <taxon>Pseudomonadati</taxon>
        <taxon>Bacteroidota</taxon>
        <taxon>Bacteroidia</taxon>
        <taxon>Bacteroidales</taxon>
        <taxon>Prevotellaceae</taxon>
        <taxon>Prevotella</taxon>
    </lineage>
</organism>
<evidence type="ECO:0000259" key="8">
    <source>
        <dbReference type="Pfam" id="PF02687"/>
    </source>
</evidence>
<feature type="transmembrane region" description="Helical" evidence="7">
    <location>
        <begin position="280"/>
        <end position="305"/>
    </location>
</feature>
<evidence type="ECO:0000313" key="11">
    <source>
        <dbReference type="Proteomes" id="UP000016023"/>
    </source>
</evidence>
<feature type="transmembrane region" description="Helical" evidence="7">
    <location>
        <begin position="375"/>
        <end position="402"/>
    </location>
</feature>
<dbReference type="Pfam" id="PF12704">
    <property type="entry name" value="MacB_PCD"/>
    <property type="match status" value="1"/>
</dbReference>